<name>A0A3A3GCL7_PANTH</name>
<evidence type="ECO:0000256" key="1">
    <source>
        <dbReference type="SAM" id="Phobius"/>
    </source>
</evidence>
<dbReference type="Proteomes" id="UP000266177">
    <property type="component" value="Unassembled WGS sequence"/>
</dbReference>
<dbReference type="EMBL" id="QYZD01000024">
    <property type="protein sequence ID" value="RJG21452.1"/>
    <property type="molecule type" value="Genomic_DNA"/>
</dbReference>
<comment type="caution">
    <text evidence="2">The sequence shown here is derived from an EMBL/GenBank/DDBJ whole genome shotgun (WGS) entry which is preliminary data.</text>
</comment>
<dbReference type="AlphaFoldDB" id="A0A3A3GCL7"/>
<feature type="transmembrane region" description="Helical" evidence="1">
    <location>
        <begin position="46"/>
        <end position="64"/>
    </location>
</feature>
<keyword evidence="1" id="KW-0472">Membrane</keyword>
<feature type="transmembrane region" description="Helical" evidence="1">
    <location>
        <begin position="76"/>
        <end position="97"/>
    </location>
</feature>
<evidence type="ECO:0000313" key="2">
    <source>
        <dbReference type="EMBL" id="RJG21452.1"/>
    </source>
</evidence>
<evidence type="ECO:0000313" key="3">
    <source>
        <dbReference type="Proteomes" id="UP000266177"/>
    </source>
</evidence>
<feature type="transmembrane region" description="Helical" evidence="1">
    <location>
        <begin position="20"/>
        <end position="37"/>
    </location>
</feature>
<reference evidence="2 3" key="1">
    <citation type="submission" date="2018-09" db="EMBL/GenBank/DDBJ databases">
        <title>Paenibacillus SK2017-BO5.</title>
        <authorList>
            <person name="Piskunova J.V."/>
            <person name="Dubiley S.A."/>
            <person name="Severinov K.V."/>
        </authorList>
    </citation>
    <scope>NUCLEOTIDE SEQUENCE [LARGE SCALE GENOMIC DNA]</scope>
    <source>
        <strain evidence="2 3">BO5</strain>
    </source>
</reference>
<sequence length="134" mass="15090">MVWRLKRGTKMSLSYLPWQVYIIITIGASLIAIVYALREARNSPRTIVIGMLLIGFSGILTAINKFLETKFHKVPILIGVMAFIGFIGITLFFIGAYKKTKEDPERHKVIRICIYTIIGSLTAMGIIALLAIYR</sequence>
<keyword evidence="1" id="KW-1133">Transmembrane helix</keyword>
<keyword evidence="1" id="KW-0812">Transmembrane</keyword>
<accession>A0A3A3GCL7</accession>
<organism evidence="2 3">
    <name type="scientific">Paenibacillus thiaminolyticus</name>
    <name type="common">Bacillus thiaminolyticus</name>
    <dbReference type="NCBI Taxonomy" id="49283"/>
    <lineage>
        <taxon>Bacteria</taxon>
        <taxon>Bacillati</taxon>
        <taxon>Bacillota</taxon>
        <taxon>Bacilli</taxon>
        <taxon>Bacillales</taxon>
        <taxon>Paenibacillaceae</taxon>
        <taxon>Paenibacillus</taxon>
    </lineage>
</organism>
<gene>
    <name evidence="2" type="ORF">DQX05_21515</name>
</gene>
<protein>
    <submittedName>
        <fullName evidence="2">Uncharacterized protein</fullName>
    </submittedName>
</protein>
<feature type="transmembrane region" description="Helical" evidence="1">
    <location>
        <begin position="109"/>
        <end position="133"/>
    </location>
</feature>
<proteinExistence type="predicted"/>